<name>A0A8S5RAP5_9VIRU</name>
<dbReference type="EMBL" id="BK059087">
    <property type="protein sequence ID" value="DAE28494.1"/>
    <property type="molecule type" value="Genomic_DNA"/>
</dbReference>
<evidence type="ECO:0000313" key="2">
    <source>
        <dbReference type="EMBL" id="DAE28494.1"/>
    </source>
</evidence>
<keyword evidence="1" id="KW-0812">Transmembrane</keyword>
<proteinExistence type="predicted"/>
<keyword evidence="1" id="KW-0472">Membrane</keyword>
<sequence length="43" mass="4909">MVKLIHLGLVVICISKIIYFATNLFYIMSIVILFETTLSSQTM</sequence>
<organism evidence="2">
    <name type="scientific">virus sp. ct9pU4</name>
    <dbReference type="NCBI Taxonomy" id="2828248"/>
    <lineage>
        <taxon>Viruses</taxon>
    </lineage>
</organism>
<feature type="transmembrane region" description="Helical" evidence="1">
    <location>
        <begin position="7"/>
        <end position="34"/>
    </location>
</feature>
<keyword evidence="1" id="KW-1133">Transmembrane helix</keyword>
<reference evidence="2" key="1">
    <citation type="journal article" date="2021" name="Proc. Natl. Acad. Sci. U.S.A.">
        <title>A Catalog of Tens of Thousands of Viruses from Human Metagenomes Reveals Hidden Associations with Chronic Diseases.</title>
        <authorList>
            <person name="Tisza M.J."/>
            <person name="Buck C.B."/>
        </authorList>
    </citation>
    <scope>NUCLEOTIDE SEQUENCE</scope>
    <source>
        <strain evidence="2">Ct9pU4</strain>
    </source>
</reference>
<protein>
    <submittedName>
        <fullName evidence="2">Uncharacterized protein</fullName>
    </submittedName>
</protein>
<evidence type="ECO:0000256" key="1">
    <source>
        <dbReference type="SAM" id="Phobius"/>
    </source>
</evidence>
<accession>A0A8S5RAP5</accession>